<name>G3QCK2_GASAC</name>
<reference evidence="2" key="2">
    <citation type="submission" date="2024-04" db="UniProtKB">
        <authorList>
            <consortium name="Ensembl"/>
        </authorList>
    </citation>
    <scope>IDENTIFICATION</scope>
</reference>
<sequence length="108" mass="11810">AKPKQPGQQSGRTALPGKQAGVREEGDGHRGAKLGGRLSSASSAIITAVLHPFILTSSRKKNKKEQLYQKNSSATLRRNPTRVDIDMLADSNQFLVLFNLTFLLHDVK</sequence>
<dbReference type="AlphaFoldDB" id="G3QCK2"/>
<dbReference type="InParanoid" id="G3QCK2"/>
<feature type="compositionally biased region" description="Polar residues" evidence="1">
    <location>
        <begin position="1"/>
        <end position="12"/>
    </location>
</feature>
<dbReference type="eggNOG" id="ENOG502SXCT">
    <property type="taxonomic scope" value="Eukaryota"/>
</dbReference>
<feature type="compositionally biased region" description="Basic and acidic residues" evidence="1">
    <location>
        <begin position="21"/>
        <end position="30"/>
    </location>
</feature>
<evidence type="ECO:0000256" key="1">
    <source>
        <dbReference type="SAM" id="MobiDB-lite"/>
    </source>
</evidence>
<evidence type="ECO:0000313" key="2">
    <source>
        <dbReference type="Ensembl" id="ENSGACP00000027618.1"/>
    </source>
</evidence>
<reference evidence="2" key="1">
    <citation type="submission" date="2006-01" db="EMBL/GenBank/DDBJ databases">
        <authorList>
            <person name="Lindblad-Toh K."/>
            <person name="Mauceli E."/>
            <person name="Grabherr M."/>
            <person name="Chang J.L."/>
            <person name="Lander E.S."/>
        </authorList>
    </citation>
    <scope>NUCLEOTIDE SEQUENCE [LARGE SCALE GENOMIC DNA]</scope>
</reference>
<protein>
    <submittedName>
        <fullName evidence="2">Uncharacterized protein</fullName>
    </submittedName>
</protein>
<proteinExistence type="predicted"/>
<feature type="region of interest" description="Disordered" evidence="1">
    <location>
        <begin position="1"/>
        <end position="35"/>
    </location>
</feature>
<organism evidence="2">
    <name type="scientific">Gasterosteus aculeatus</name>
    <name type="common">Three-spined stickleback</name>
    <dbReference type="NCBI Taxonomy" id="69293"/>
    <lineage>
        <taxon>Eukaryota</taxon>
        <taxon>Metazoa</taxon>
        <taxon>Chordata</taxon>
        <taxon>Craniata</taxon>
        <taxon>Vertebrata</taxon>
        <taxon>Euteleostomi</taxon>
        <taxon>Actinopterygii</taxon>
        <taxon>Neopterygii</taxon>
        <taxon>Teleostei</taxon>
        <taxon>Neoteleostei</taxon>
        <taxon>Acanthomorphata</taxon>
        <taxon>Eupercaria</taxon>
        <taxon>Perciformes</taxon>
        <taxon>Cottioidei</taxon>
        <taxon>Gasterosteales</taxon>
        <taxon>Gasterosteidae</taxon>
        <taxon>Gasterosteus</taxon>
    </lineage>
</organism>
<dbReference type="Bgee" id="ENSGACG00000020886">
    <property type="expression patterns" value="Expressed in telencephalon and 13 other cell types or tissues"/>
</dbReference>
<dbReference type="Ensembl" id="ENSGACT00000027670.1">
    <property type="protein sequence ID" value="ENSGACP00000027618.1"/>
    <property type="gene ID" value="ENSGACG00000020886.1"/>
</dbReference>
<accession>G3QCK2</accession>